<keyword evidence="3" id="KW-1185">Reference proteome</keyword>
<dbReference type="AlphaFoldDB" id="A0AA38U7C7"/>
<dbReference type="Proteomes" id="UP001163846">
    <property type="component" value="Unassembled WGS sequence"/>
</dbReference>
<comment type="caution">
    <text evidence="2">The sequence shown here is derived from an EMBL/GenBank/DDBJ whole genome shotgun (WGS) entry which is preliminary data.</text>
</comment>
<organism evidence="2 3">
    <name type="scientific">Lentinula raphanica</name>
    <dbReference type="NCBI Taxonomy" id="153919"/>
    <lineage>
        <taxon>Eukaryota</taxon>
        <taxon>Fungi</taxon>
        <taxon>Dikarya</taxon>
        <taxon>Basidiomycota</taxon>
        <taxon>Agaricomycotina</taxon>
        <taxon>Agaricomycetes</taxon>
        <taxon>Agaricomycetidae</taxon>
        <taxon>Agaricales</taxon>
        <taxon>Marasmiineae</taxon>
        <taxon>Omphalotaceae</taxon>
        <taxon>Lentinula</taxon>
    </lineage>
</organism>
<evidence type="ECO:0000256" key="1">
    <source>
        <dbReference type="SAM" id="MobiDB-lite"/>
    </source>
</evidence>
<gene>
    <name evidence="2" type="ORF">F5878DRAFT_498037</name>
</gene>
<protein>
    <submittedName>
        <fullName evidence="2">Uncharacterized protein</fullName>
    </submittedName>
</protein>
<name>A0AA38U7C7_9AGAR</name>
<sequence length="247" mass="27489">QNAVSHEDAVNEAAWASMQAQIQDLDDEQAQLDSGASPQDPEPILQAGRDALARLLASPVKPTPTASMLPASLLEVAPHLAHLSGPTSLPAHLQKTWELKNLFAAESNFDPVVSLLAAQPFSDPLPVSLLRLIVKDRFVDFDKVYAALVSFSSPTYDDSRDFGSEYKLVRKDQVLKSVPVTSESQWLRVFDAWTAPLLKVYPHRKIELETYKSQIMEYFRSSPYDPSVAIRVDREARQKASNTPFDL</sequence>
<proteinExistence type="predicted"/>
<dbReference type="EMBL" id="MU806812">
    <property type="protein sequence ID" value="KAJ3832935.1"/>
    <property type="molecule type" value="Genomic_DNA"/>
</dbReference>
<feature type="region of interest" description="Disordered" evidence="1">
    <location>
        <begin position="1"/>
        <end position="44"/>
    </location>
</feature>
<feature type="non-terminal residue" evidence="2">
    <location>
        <position position="1"/>
    </location>
</feature>
<reference evidence="2" key="1">
    <citation type="submission" date="2022-08" db="EMBL/GenBank/DDBJ databases">
        <authorList>
            <consortium name="DOE Joint Genome Institute"/>
            <person name="Min B."/>
            <person name="Riley R."/>
            <person name="Sierra-Patev S."/>
            <person name="Naranjo-Ortiz M."/>
            <person name="Looney B."/>
            <person name="Konkel Z."/>
            <person name="Slot J.C."/>
            <person name="Sakamoto Y."/>
            <person name="Steenwyk J.L."/>
            <person name="Rokas A."/>
            <person name="Carro J."/>
            <person name="Camarero S."/>
            <person name="Ferreira P."/>
            <person name="Molpeceres G."/>
            <person name="Ruiz-Duenas F.J."/>
            <person name="Serrano A."/>
            <person name="Henrissat B."/>
            <person name="Drula E."/>
            <person name="Hughes K.W."/>
            <person name="Mata J.L."/>
            <person name="Ishikawa N.K."/>
            <person name="Vargas-Isla R."/>
            <person name="Ushijima S."/>
            <person name="Smith C.A."/>
            <person name="Ahrendt S."/>
            <person name="Andreopoulos W."/>
            <person name="He G."/>
            <person name="Labutti K."/>
            <person name="Lipzen A."/>
            <person name="Ng V."/>
            <person name="Sandor L."/>
            <person name="Barry K."/>
            <person name="Martinez A.T."/>
            <person name="Xiao Y."/>
            <person name="Gibbons J.G."/>
            <person name="Terashima K."/>
            <person name="Hibbett D.S."/>
            <person name="Grigoriev I.V."/>
        </authorList>
    </citation>
    <scope>NUCLEOTIDE SEQUENCE</scope>
    <source>
        <strain evidence="2">TFB9207</strain>
    </source>
</reference>
<evidence type="ECO:0000313" key="3">
    <source>
        <dbReference type="Proteomes" id="UP001163846"/>
    </source>
</evidence>
<evidence type="ECO:0000313" key="2">
    <source>
        <dbReference type="EMBL" id="KAJ3832935.1"/>
    </source>
</evidence>
<feature type="non-terminal residue" evidence="2">
    <location>
        <position position="247"/>
    </location>
</feature>
<accession>A0AA38U7C7</accession>